<dbReference type="SUPFAM" id="SSF55144">
    <property type="entry name" value="LigT-like"/>
    <property type="match status" value="1"/>
</dbReference>
<dbReference type="NCBIfam" id="TIGR02258">
    <property type="entry name" value="2_5_ligase"/>
    <property type="match status" value="1"/>
</dbReference>
<dbReference type="PANTHER" id="PTHR35561">
    <property type="entry name" value="RNA 2',3'-CYCLIC PHOSPHODIESTERASE"/>
    <property type="match status" value="1"/>
</dbReference>
<dbReference type="Pfam" id="PF13563">
    <property type="entry name" value="2_5_RNA_ligase2"/>
    <property type="match status" value="1"/>
</dbReference>
<evidence type="ECO:0000313" key="4">
    <source>
        <dbReference type="Proteomes" id="UP001055057"/>
    </source>
</evidence>
<sequence length="179" mass="19252">MPRLFTGLEIPPALGDALARYRGGIPGARWIEPADYHITLRFLGDVDADVAEDAVEALAEMRPRPAITVTLDGLGAFGGEKPRALYASVAGNAALADLQAEQERLIRRAGVEPDRRKFVPHVTLARLKRAASPEDVAMYLSQSGLFEPLTFSATRVVLYSARDSTGGGPYVVEAAFPFA</sequence>
<evidence type="ECO:0000256" key="1">
    <source>
        <dbReference type="ARBA" id="ARBA00022801"/>
    </source>
</evidence>
<dbReference type="Gene3D" id="3.90.1140.10">
    <property type="entry name" value="Cyclic phosphodiesterase"/>
    <property type="match status" value="1"/>
</dbReference>
<dbReference type="PANTHER" id="PTHR35561:SF1">
    <property type="entry name" value="RNA 2',3'-CYCLIC PHOSPHODIESTERASE"/>
    <property type="match status" value="1"/>
</dbReference>
<reference evidence="3" key="2">
    <citation type="submission" date="2021-08" db="EMBL/GenBank/DDBJ databases">
        <authorList>
            <person name="Tani A."/>
            <person name="Ola A."/>
            <person name="Ogura Y."/>
            <person name="Katsura K."/>
            <person name="Hayashi T."/>
        </authorList>
    </citation>
    <scope>NUCLEOTIDE SEQUENCE</scope>
    <source>
        <strain evidence="3">DSM 23632</strain>
    </source>
</reference>
<feature type="short sequence motif" description="HXTX 2" evidence="2">
    <location>
        <begin position="121"/>
        <end position="124"/>
    </location>
</feature>
<comment type="similarity">
    <text evidence="2">Belongs to the 2H phosphoesterase superfamily. ThpR family.</text>
</comment>
<evidence type="ECO:0000313" key="3">
    <source>
        <dbReference type="EMBL" id="GJE62019.1"/>
    </source>
</evidence>
<feature type="active site" description="Proton acceptor" evidence="2">
    <location>
        <position position="121"/>
    </location>
</feature>
<keyword evidence="4" id="KW-1185">Reference proteome</keyword>
<comment type="catalytic activity">
    <reaction evidence="2">
        <text>a 3'-end 2',3'-cyclophospho-ribonucleotide-RNA + H2O = a 3'-end 2'-phospho-ribonucleotide-RNA + H(+)</text>
        <dbReference type="Rhea" id="RHEA:11828"/>
        <dbReference type="Rhea" id="RHEA-COMP:10464"/>
        <dbReference type="Rhea" id="RHEA-COMP:17353"/>
        <dbReference type="ChEBI" id="CHEBI:15377"/>
        <dbReference type="ChEBI" id="CHEBI:15378"/>
        <dbReference type="ChEBI" id="CHEBI:83064"/>
        <dbReference type="ChEBI" id="CHEBI:173113"/>
        <dbReference type="EC" id="3.1.4.58"/>
    </reaction>
</comment>
<protein>
    <recommendedName>
        <fullName evidence="2">RNA 2',3'-cyclic phosphodiesterase</fullName>
        <shortName evidence="2">RNA 2',3'-CPDase</shortName>
        <ecNumber evidence="2">3.1.4.58</ecNumber>
    </recommendedName>
</protein>
<name>A0ABQ4U4I2_9HYPH</name>
<dbReference type="InterPro" id="IPR009097">
    <property type="entry name" value="Cyclic_Pdiesterase"/>
</dbReference>
<reference evidence="3" key="1">
    <citation type="journal article" date="2021" name="Front. Microbiol.">
        <title>Comprehensive Comparative Genomics and Phenotyping of Methylobacterium Species.</title>
        <authorList>
            <person name="Alessa O."/>
            <person name="Ogura Y."/>
            <person name="Fujitani Y."/>
            <person name="Takami H."/>
            <person name="Hayashi T."/>
            <person name="Sahin N."/>
            <person name="Tani A."/>
        </authorList>
    </citation>
    <scope>NUCLEOTIDE SEQUENCE</scope>
    <source>
        <strain evidence="3">DSM 23632</strain>
    </source>
</reference>
<dbReference type="RefSeq" id="WP_238184567.1">
    <property type="nucleotide sequence ID" value="NZ_BPRB01000266.1"/>
</dbReference>
<dbReference type="Proteomes" id="UP001055057">
    <property type="component" value="Unassembled WGS sequence"/>
</dbReference>
<dbReference type="HAMAP" id="MF_01940">
    <property type="entry name" value="RNA_CPDase"/>
    <property type="match status" value="1"/>
</dbReference>
<organism evidence="3 4">
    <name type="scientific">Methylobacterium trifolii</name>
    <dbReference type="NCBI Taxonomy" id="1003092"/>
    <lineage>
        <taxon>Bacteria</taxon>
        <taxon>Pseudomonadati</taxon>
        <taxon>Pseudomonadota</taxon>
        <taxon>Alphaproteobacteria</taxon>
        <taxon>Hyphomicrobiales</taxon>
        <taxon>Methylobacteriaceae</taxon>
        <taxon>Methylobacterium</taxon>
    </lineage>
</organism>
<feature type="short sequence motif" description="HXTX 1" evidence="2">
    <location>
        <begin position="37"/>
        <end position="40"/>
    </location>
</feature>
<gene>
    <name evidence="3" type="primary">thpR</name>
    <name evidence="3" type="ORF">MPOCJGCO_4147</name>
</gene>
<evidence type="ECO:0000256" key="2">
    <source>
        <dbReference type="HAMAP-Rule" id="MF_01940"/>
    </source>
</evidence>
<feature type="active site" description="Proton donor" evidence="2">
    <location>
        <position position="37"/>
    </location>
</feature>
<dbReference type="InterPro" id="IPR004175">
    <property type="entry name" value="RNA_CPDase"/>
</dbReference>
<proteinExistence type="inferred from homology"/>
<dbReference type="EC" id="3.1.4.58" evidence="2"/>
<dbReference type="EMBL" id="BPRB01000266">
    <property type="protein sequence ID" value="GJE62019.1"/>
    <property type="molecule type" value="Genomic_DNA"/>
</dbReference>
<accession>A0ABQ4U4I2</accession>
<comment type="function">
    <text evidence="2">Hydrolyzes RNA 2',3'-cyclic phosphodiester to an RNA 2'-phosphomonoester.</text>
</comment>
<keyword evidence="1 2" id="KW-0378">Hydrolase</keyword>
<comment type="caution">
    <text evidence="3">The sequence shown here is derived from an EMBL/GenBank/DDBJ whole genome shotgun (WGS) entry which is preliminary data.</text>
</comment>